<gene>
    <name evidence="1" type="ORF">LCGC14_2993000</name>
</gene>
<dbReference type="EMBL" id="LAZR01061444">
    <property type="protein sequence ID" value="KKK63565.1"/>
    <property type="molecule type" value="Genomic_DNA"/>
</dbReference>
<dbReference type="AlphaFoldDB" id="A0A0F8XQV5"/>
<reference evidence="1" key="1">
    <citation type="journal article" date="2015" name="Nature">
        <title>Complex archaea that bridge the gap between prokaryotes and eukaryotes.</title>
        <authorList>
            <person name="Spang A."/>
            <person name="Saw J.H."/>
            <person name="Jorgensen S.L."/>
            <person name="Zaremba-Niedzwiedzka K."/>
            <person name="Martijn J."/>
            <person name="Lind A.E."/>
            <person name="van Eijk R."/>
            <person name="Schleper C."/>
            <person name="Guy L."/>
            <person name="Ettema T.J."/>
        </authorList>
    </citation>
    <scope>NUCLEOTIDE SEQUENCE</scope>
</reference>
<accession>A0A0F8XQV5</accession>
<proteinExistence type="predicted"/>
<evidence type="ECO:0000313" key="1">
    <source>
        <dbReference type="EMBL" id="KKK63565.1"/>
    </source>
</evidence>
<protein>
    <submittedName>
        <fullName evidence="1">Uncharacterized protein</fullName>
    </submittedName>
</protein>
<feature type="non-terminal residue" evidence="1">
    <location>
        <position position="1"/>
    </location>
</feature>
<feature type="non-terminal residue" evidence="1">
    <location>
        <position position="367"/>
    </location>
</feature>
<organism evidence="1">
    <name type="scientific">marine sediment metagenome</name>
    <dbReference type="NCBI Taxonomy" id="412755"/>
    <lineage>
        <taxon>unclassified sequences</taxon>
        <taxon>metagenomes</taxon>
        <taxon>ecological metagenomes</taxon>
    </lineage>
</organism>
<sequence>APGEGAWEWILKYMLMEGLVDPLTYLGWGIAARLTKPLGLLGRGVGAVERGAMTAFEIPFNLLRATPDALYGLGQRLAGKPITGVPRTIGQQATIAMHTTSRYVDKYMTTRFGKALYQLTMNDWRAGTTTAVKYALRHPMAQNDVALAGREFLKHAPVSESEVIDWASRLGTTLTPEQITKQTVDSVDRIFEDFFSKVGGNKKLITNREAGDELVRTLYGSLSDDTSVIAGKILLQRTRQIINGAHSFGQLSNPFKAIRQLMNRNYKTWIRTAESLVELNRKEMGAVATFLDDVPLRVQKAWQNGIDKWIVKPFAESYLTFAMYGPMNIIEDVLRTSLGGVAPGRKSAQAFARKWAGTSYDPDLMRG</sequence>
<comment type="caution">
    <text evidence="1">The sequence shown here is derived from an EMBL/GenBank/DDBJ whole genome shotgun (WGS) entry which is preliminary data.</text>
</comment>
<name>A0A0F8XQV5_9ZZZZ</name>